<dbReference type="EMBL" id="BFEA01000195">
    <property type="protein sequence ID" value="GBG74047.1"/>
    <property type="molecule type" value="Genomic_DNA"/>
</dbReference>
<dbReference type="Gramene" id="GBG74047">
    <property type="protein sequence ID" value="GBG74047"/>
    <property type="gene ID" value="CBR_g17757"/>
</dbReference>
<evidence type="ECO:0000313" key="2">
    <source>
        <dbReference type="EMBL" id="GBG74047.1"/>
    </source>
</evidence>
<feature type="region of interest" description="Disordered" evidence="1">
    <location>
        <begin position="85"/>
        <end position="306"/>
    </location>
</feature>
<keyword evidence="3" id="KW-1185">Reference proteome</keyword>
<feature type="compositionally biased region" description="Basic and acidic residues" evidence="1">
    <location>
        <begin position="201"/>
        <end position="226"/>
    </location>
</feature>
<comment type="caution">
    <text evidence="2">The sequence shown here is derived from an EMBL/GenBank/DDBJ whole genome shotgun (WGS) entry which is preliminary data.</text>
</comment>
<accession>A0A388KVH6</accession>
<feature type="compositionally biased region" description="Acidic residues" evidence="1">
    <location>
        <begin position="165"/>
        <end position="200"/>
    </location>
</feature>
<name>A0A388KVH6_CHABU</name>
<proteinExistence type="predicted"/>
<gene>
    <name evidence="2" type="ORF">CBR_g17757</name>
</gene>
<feature type="compositionally biased region" description="Basic residues" evidence="1">
    <location>
        <begin position="149"/>
        <end position="159"/>
    </location>
</feature>
<dbReference type="Proteomes" id="UP000265515">
    <property type="component" value="Unassembled WGS sequence"/>
</dbReference>
<protein>
    <submittedName>
        <fullName evidence="2">Uncharacterized protein</fullName>
    </submittedName>
</protein>
<evidence type="ECO:0000256" key="1">
    <source>
        <dbReference type="SAM" id="MobiDB-lite"/>
    </source>
</evidence>
<evidence type="ECO:0000313" key="3">
    <source>
        <dbReference type="Proteomes" id="UP000265515"/>
    </source>
</evidence>
<feature type="compositionally biased region" description="Basic and acidic residues" evidence="1">
    <location>
        <begin position="261"/>
        <end position="270"/>
    </location>
</feature>
<organism evidence="2 3">
    <name type="scientific">Chara braunii</name>
    <name type="common">Braun's stonewort</name>
    <dbReference type="NCBI Taxonomy" id="69332"/>
    <lineage>
        <taxon>Eukaryota</taxon>
        <taxon>Viridiplantae</taxon>
        <taxon>Streptophyta</taxon>
        <taxon>Charophyceae</taxon>
        <taxon>Charales</taxon>
        <taxon>Characeae</taxon>
        <taxon>Chara</taxon>
    </lineage>
</organism>
<reference evidence="2 3" key="1">
    <citation type="journal article" date="2018" name="Cell">
        <title>The Chara Genome: Secondary Complexity and Implications for Plant Terrestrialization.</title>
        <authorList>
            <person name="Nishiyama T."/>
            <person name="Sakayama H."/>
            <person name="Vries J.D."/>
            <person name="Buschmann H."/>
            <person name="Saint-Marcoux D."/>
            <person name="Ullrich K.K."/>
            <person name="Haas F.B."/>
            <person name="Vanderstraeten L."/>
            <person name="Becker D."/>
            <person name="Lang D."/>
            <person name="Vosolsobe S."/>
            <person name="Rombauts S."/>
            <person name="Wilhelmsson P.K.I."/>
            <person name="Janitza P."/>
            <person name="Kern R."/>
            <person name="Heyl A."/>
            <person name="Rumpler F."/>
            <person name="Villalobos L.I.A.C."/>
            <person name="Clay J.M."/>
            <person name="Skokan R."/>
            <person name="Toyoda A."/>
            <person name="Suzuki Y."/>
            <person name="Kagoshima H."/>
            <person name="Schijlen E."/>
            <person name="Tajeshwar N."/>
            <person name="Catarino B."/>
            <person name="Hetherington A.J."/>
            <person name="Saltykova A."/>
            <person name="Bonnot C."/>
            <person name="Breuninger H."/>
            <person name="Symeonidi A."/>
            <person name="Radhakrishnan G.V."/>
            <person name="Van Nieuwerburgh F."/>
            <person name="Deforce D."/>
            <person name="Chang C."/>
            <person name="Karol K.G."/>
            <person name="Hedrich R."/>
            <person name="Ulvskov P."/>
            <person name="Glockner G."/>
            <person name="Delwiche C.F."/>
            <person name="Petrasek J."/>
            <person name="Van de Peer Y."/>
            <person name="Friml J."/>
            <person name="Beilby M."/>
            <person name="Dolan L."/>
            <person name="Kohara Y."/>
            <person name="Sugano S."/>
            <person name="Fujiyama A."/>
            <person name="Delaux P.-M."/>
            <person name="Quint M."/>
            <person name="TheiBen G."/>
            <person name="Hagemann M."/>
            <person name="Harholt J."/>
            <person name="Dunand C."/>
            <person name="Zachgo S."/>
            <person name="Langdale J."/>
            <person name="Maumus F."/>
            <person name="Straeten D.V.D."/>
            <person name="Gould S.B."/>
            <person name="Rensing S.A."/>
        </authorList>
    </citation>
    <scope>NUCLEOTIDE SEQUENCE [LARGE SCALE GENOMIC DNA]</scope>
    <source>
        <strain evidence="2 3">S276</strain>
    </source>
</reference>
<sequence>MKAFNVRGDGTEFRMLDPKKFLSKTNGCRVTGSLPVVESAFLLSGSLVQFNIPTDQLAGVVMRYREQFTKLRVAQQVDCAFVPIDAGPKRRQDPPATLGAKRKQLPTHPSSSNAFAQALSAPLPPSHQQGQDAAEQPSEATDYDDAALRHRANPQHRSRGGAGAFDEEECEGQEGQEGEDGGEEDDGGNEGDVDGEDNDVDNDRYVGGEEVKDNRFYQCERRRDVNETQTCRGDDANDIGDADDADGRPATSHGVSKSHNQAKDERDKHGSQGKIKRGEVSISRMSQTKQARNDAINEARGALTAS</sequence>
<dbReference type="AlphaFoldDB" id="A0A388KVH6"/>